<accession>A0A7Y0XEF9</accession>
<dbReference type="Proteomes" id="UP000518904">
    <property type="component" value="Unassembled WGS sequence"/>
</dbReference>
<organism evidence="2 3">
    <name type="scientific">Vibrio parahaemolyticus</name>
    <dbReference type="NCBI Taxonomy" id="670"/>
    <lineage>
        <taxon>Bacteria</taxon>
        <taxon>Pseudomonadati</taxon>
        <taxon>Pseudomonadota</taxon>
        <taxon>Gammaproteobacteria</taxon>
        <taxon>Vibrionales</taxon>
        <taxon>Vibrionaceae</taxon>
        <taxon>Vibrio</taxon>
    </lineage>
</organism>
<gene>
    <name evidence="2" type="ORF">HKB16_21190</name>
</gene>
<feature type="domain" description="Imm33-like" evidence="1">
    <location>
        <begin position="15"/>
        <end position="106"/>
    </location>
</feature>
<name>A0A7Y0XEF9_VIBPH</name>
<reference evidence="2 3" key="1">
    <citation type="submission" date="2020-04" db="EMBL/GenBank/DDBJ databases">
        <title>Whole-genome sequencing of Vibrio spp. from China reveals different genetic environments of blaCTX-M-14 among diverse lineages.</title>
        <authorList>
            <person name="Zheng Z."/>
            <person name="Ye L."/>
            <person name="Chen S."/>
        </authorList>
    </citation>
    <scope>NUCLEOTIDE SEQUENCE [LARGE SCALE GENOMIC DNA]</scope>
    <source>
        <strain evidence="2 3">Vb0551</strain>
    </source>
</reference>
<sequence>MRQEEELDDQFKDLAKEYPEAGSKLGIALSTLSQIPINGMRVAPENGTNGWYIWCGEELSSNADFFDPLHVEHIVKYLPQVQAYLGLPPGYRFLIDNNGYEDIWYDSSLLEGNA</sequence>
<proteinExistence type="predicted"/>
<evidence type="ECO:0000313" key="2">
    <source>
        <dbReference type="EMBL" id="NMU85374.1"/>
    </source>
</evidence>
<dbReference type="AlphaFoldDB" id="A0A7Y0XEF9"/>
<evidence type="ECO:0000259" key="1">
    <source>
        <dbReference type="Pfam" id="PF24719"/>
    </source>
</evidence>
<dbReference type="EMBL" id="JABCLB010002192">
    <property type="protein sequence ID" value="NMU85374.1"/>
    <property type="molecule type" value="Genomic_DNA"/>
</dbReference>
<comment type="caution">
    <text evidence="2">The sequence shown here is derived from an EMBL/GenBank/DDBJ whole genome shotgun (WGS) entry which is preliminary data.</text>
</comment>
<evidence type="ECO:0000313" key="3">
    <source>
        <dbReference type="Proteomes" id="UP000518904"/>
    </source>
</evidence>
<dbReference type="InterPro" id="IPR056509">
    <property type="entry name" value="Imm33-like"/>
</dbReference>
<protein>
    <recommendedName>
        <fullName evidence="1">Imm33-like domain-containing protein</fullName>
    </recommendedName>
</protein>
<dbReference type="Pfam" id="PF24719">
    <property type="entry name" value="Imm33-like"/>
    <property type="match status" value="1"/>
</dbReference>